<dbReference type="EMBL" id="JAFBCF010000001">
    <property type="protein sequence ID" value="MBM7800704.1"/>
    <property type="molecule type" value="Genomic_DNA"/>
</dbReference>
<dbReference type="InterPro" id="IPR000086">
    <property type="entry name" value="NUDIX_hydrolase_dom"/>
</dbReference>
<keyword evidence="1 3" id="KW-0378">Hydrolase</keyword>
<reference evidence="3 4" key="1">
    <citation type="submission" date="2021-01" db="EMBL/GenBank/DDBJ databases">
        <title>Sequencing the genomes of 1000 actinobacteria strains.</title>
        <authorList>
            <person name="Klenk H.-P."/>
        </authorList>
    </citation>
    <scope>NUCLEOTIDE SEQUENCE [LARGE SCALE GENOMIC DNA]</scope>
    <source>
        <strain evidence="3 4">DSM 18662</strain>
    </source>
</reference>
<dbReference type="InterPro" id="IPR015797">
    <property type="entry name" value="NUDIX_hydrolase-like_dom_sf"/>
</dbReference>
<name>A0ABS2RRY9_9ACTN</name>
<dbReference type="InterPro" id="IPR020084">
    <property type="entry name" value="NUDIX_hydrolase_CS"/>
</dbReference>
<evidence type="ECO:0000313" key="3">
    <source>
        <dbReference type="EMBL" id="MBM7800704.1"/>
    </source>
</evidence>
<dbReference type="EC" id="3.6.1.55" evidence="3"/>
<dbReference type="PROSITE" id="PS51462">
    <property type="entry name" value="NUDIX"/>
    <property type="match status" value="1"/>
</dbReference>
<protein>
    <submittedName>
        <fullName evidence="3">8-oxo-dGTP diphosphatase</fullName>
        <ecNumber evidence="3">3.6.1.55</ecNumber>
    </submittedName>
</protein>
<dbReference type="Proteomes" id="UP000704762">
    <property type="component" value="Unassembled WGS sequence"/>
</dbReference>
<dbReference type="PROSITE" id="PS00893">
    <property type="entry name" value="NUDIX_BOX"/>
    <property type="match status" value="1"/>
</dbReference>
<gene>
    <name evidence="3" type="ORF">JOE57_003625</name>
</gene>
<proteinExistence type="predicted"/>
<evidence type="ECO:0000259" key="2">
    <source>
        <dbReference type="PROSITE" id="PS51462"/>
    </source>
</evidence>
<keyword evidence="4" id="KW-1185">Reference proteome</keyword>
<accession>A0ABS2RRY9</accession>
<feature type="domain" description="Nudix hydrolase" evidence="2">
    <location>
        <begin position="32"/>
        <end position="170"/>
    </location>
</feature>
<dbReference type="Pfam" id="PF00293">
    <property type="entry name" value="NUDIX"/>
    <property type="match status" value="1"/>
</dbReference>
<dbReference type="RefSeq" id="WP_204920052.1">
    <property type="nucleotide sequence ID" value="NZ_BAAAQP010000003.1"/>
</dbReference>
<comment type="caution">
    <text evidence="3">The sequence shown here is derived from an EMBL/GenBank/DDBJ whole genome shotgun (WGS) entry which is preliminary data.</text>
</comment>
<evidence type="ECO:0000313" key="4">
    <source>
        <dbReference type="Proteomes" id="UP000704762"/>
    </source>
</evidence>
<evidence type="ECO:0000256" key="1">
    <source>
        <dbReference type="ARBA" id="ARBA00022801"/>
    </source>
</evidence>
<organism evidence="3 4">
    <name type="scientific">Microlunatus panaciterrae</name>
    <dbReference type="NCBI Taxonomy" id="400768"/>
    <lineage>
        <taxon>Bacteria</taxon>
        <taxon>Bacillati</taxon>
        <taxon>Actinomycetota</taxon>
        <taxon>Actinomycetes</taxon>
        <taxon>Propionibacteriales</taxon>
        <taxon>Propionibacteriaceae</taxon>
        <taxon>Microlunatus</taxon>
    </lineage>
</organism>
<sequence length="177" mass="19367">MRAWEQEFAELFAPRFIDYASADVQFSLEAPPPELVSRIHLVARTGEGSVIVCVNDLGWRFLPGGTREPGEELAAGLDREIREEAGARRIGPWSVVGAFRAQIRAPEPYRPHMPHPVAYWAYAVADVLLDGLPTNPPDGEQVTEVLVLPPADAADFLAVHDPIHADVVRLTAAMGLI</sequence>
<dbReference type="SUPFAM" id="SSF55811">
    <property type="entry name" value="Nudix"/>
    <property type="match status" value="1"/>
</dbReference>
<dbReference type="Gene3D" id="3.90.79.10">
    <property type="entry name" value="Nucleoside Triphosphate Pyrophosphohydrolase"/>
    <property type="match status" value="1"/>
</dbReference>
<dbReference type="GO" id="GO:0035539">
    <property type="term" value="F:8-oxo-7,8-dihydrodeoxyguanosine triphosphate pyrophosphatase activity"/>
    <property type="evidence" value="ECO:0007669"/>
    <property type="project" value="UniProtKB-EC"/>
</dbReference>